<organism evidence="3 4">
    <name type="scientific">Salinomyces thailandicus</name>
    <dbReference type="NCBI Taxonomy" id="706561"/>
    <lineage>
        <taxon>Eukaryota</taxon>
        <taxon>Fungi</taxon>
        <taxon>Dikarya</taxon>
        <taxon>Ascomycota</taxon>
        <taxon>Pezizomycotina</taxon>
        <taxon>Dothideomycetes</taxon>
        <taxon>Dothideomycetidae</taxon>
        <taxon>Mycosphaerellales</taxon>
        <taxon>Teratosphaeriaceae</taxon>
        <taxon>Salinomyces</taxon>
    </lineage>
</organism>
<feature type="region of interest" description="Disordered" evidence="2">
    <location>
        <begin position="1"/>
        <end position="50"/>
    </location>
</feature>
<dbReference type="AlphaFoldDB" id="A0A4U0TKQ3"/>
<keyword evidence="4" id="KW-1185">Reference proteome</keyword>
<dbReference type="Proteomes" id="UP000308549">
    <property type="component" value="Unassembled WGS sequence"/>
</dbReference>
<feature type="coiled-coil region" evidence="1">
    <location>
        <begin position="152"/>
        <end position="179"/>
    </location>
</feature>
<comment type="caution">
    <text evidence="3">The sequence shown here is derived from an EMBL/GenBank/DDBJ whole genome shotgun (WGS) entry which is preliminary data.</text>
</comment>
<name>A0A4U0TKQ3_9PEZI</name>
<reference evidence="3 4" key="1">
    <citation type="submission" date="2017-03" db="EMBL/GenBank/DDBJ databases">
        <title>Genomes of endolithic fungi from Antarctica.</title>
        <authorList>
            <person name="Coleine C."/>
            <person name="Masonjones S."/>
            <person name="Stajich J.E."/>
        </authorList>
    </citation>
    <scope>NUCLEOTIDE SEQUENCE [LARGE SCALE GENOMIC DNA]</scope>
    <source>
        <strain evidence="3 4">CCFEE 6315</strain>
    </source>
</reference>
<dbReference type="EMBL" id="NAJL01000074">
    <property type="protein sequence ID" value="TKA22470.1"/>
    <property type="molecule type" value="Genomic_DNA"/>
</dbReference>
<evidence type="ECO:0000256" key="2">
    <source>
        <dbReference type="SAM" id="MobiDB-lite"/>
    </source>
</evidence>
<evidence type="ECO:0000313" key="3">
    <source>
        <dbReference type="EMBL" id="TKA22470.1"/>
    </source>
</evidence>
<evidence type="ECO:0000313" key="4">
    <source>
        <dbReference type="Proteomes" id="UP000308549"/>
    </source>
</evidence>
<proteinExistence type="predicted"/>
<protein>
    <submittedName>
        <fullName evidence="3">Uncharacterized protein</fullName>
    </submittedName>
</protein>
<feature type="compositionally biased region" description="Basic and acidic residues" evidence="2">
    <location>
        <begin position="23"/>
        <end position="32"/>
    </location>
</feature>
<dbReference type="OrthoDB" id="10422242at2759"/>
<feature type="coiled-coil region" evidence="1">
    <location>
        <begin position="277"/>
        <end position="392"/>
    </location>
</feature>
<accession>A0A4U0TKQ3</accession>
<sequence>MSDAQGAAVLGSKRRASPLVPKGETKKARSSEVEDDEEADARNSAATVDEAAGERAMAAAAADGLGLESRVANRDVKIQRVRERLERVGKEKHLWQVEAHDWEADFEEVEKLVEQVSRMHEKLSVSAPGVCDREAEVANLKADLAAKGNAVSELLRAELHKVKEERNEWQIRAHDLEVEAAESKASQIVHKEGLIEQRTLTGQTIEEAAKGEIRKMIAEGSMASDAKFNDLLDRCNEQIQVKWKEQSEELRAKFQAKAELRIAEAKKIGEEKNGDLRDRANHNIRILQQRLSEAMQAKDAVSHRKQKEAQTAKHQLEISEMKEKVSNAHAELKEGKRQLEVERKKLKQEQREEIRKAKPETNAIIKEKETSLKVKQGEIRKLQDAVDNANKLDDIKAAENTALKGKIKELMEQLSSCVVDSRLARNEGAEKDRAMNFLCEQRLAERAQFAKTLEHEGRKWQIQFEAAQNAKALQMQVQRANHQLRTAGESRDRRVMELLVVNEGLMAENERLKASLEVGSP</sequence>
<keyword evidence="1" id="KW-0175">Coiled coil</keyword>
<gene>
    <name evidence="3" type="ORF">B0A50_08013</name>
</gene>
<evidence type="ECO:0000256" key="1">
    <source>
        <dbReference type="SAM" id="Coils"/>
    </source>
</evidence>